<evidence type="ECO:0000256" key="1">
    <source>
        <dbReference type="SAM" id="MobiDB-lite"/>
    </source>
</evidence>
<feature type="non-terminal residue" evidence="2">
    <location>
        <position position="64"/>
    </location>
</feature>
<proteinExistence type="predicted"/>
<feature type="compositionally biased region" description="Basic residues" evidence="1">
    <location>
        <begin position="51"/>
        <end position="64"/>
    </location>
</feature>
<sequence>TDADRQTDLYKKQTHRLCKRTGAGWEIVGEGRGGSNRLPSADKYADTNTVRHTRKDKRQGRYTH</sequence>
<comment type="caution">
    <text evidence="2">The sequence shown here is derived from an EMBL/GenBank/DDBJ whole genome shotgun (WGS) entry which is preliminary data.</text>
</comment>
<accession>A0A8S3ZIX7</accession>
<evidence type="ECO:0000313" key="2">
    <source>
        <dbReference type="EMBL" id="CAG5126841.1"/>
    </source>
</evidence>
<protein>
    <submittedName>
        <fullName evidence="2">Uncharacterized protein</fullName>
    </submittedName>
</protein>
<reference evidence="2" key="1">
    <citation type="submission" date="2021-04" db="EMBL/GenBank/DDBJ databases">
        <authorList>
            <consortium name="Molecular Ecology Group"/>
        </authorList>
    </citation>
    <scope>NUCLEOTIDE SEQUENCE</scope>
</reference>
<keyword evidence="3" id="KW-1185">Reference proteome</keyword>
<organism evidence="2 3">
    <name type="scientific">Candidula unifasciata</name>
    <dbReference type="NCBI Taxonomy" id="100452"/>
    <lineage>
        <taxon>Eukaryota</taxon>
        <taxon>Metazoa</taxon>
        <taxon>Spiralia</taxon>
        <taxon>Lophotrochozoa</taxon>
        <taxon>Mollusca</taxon>
        <taxon>Gastropoda</taxon>
        <taxon>Heterobranchia</taxon>
        <taxon>Euthyneura</taxon>
        <taxon>Panpulmonata</taxon>
        <taxon>Eupulmonata</taxon>
        <taxon>Stylommatophora</taxon>
        <taxon>Helicina</taxon>
        <taxon>Helicoidea</taxon>
        <taxon>Geomitridae</taxon>
        <taxon>Candidula</taxon>
    </lineage>
</organism>
<gene>
    <name evidence="2" type="ORF">CUNI_LOCUS12399</name>
</gene>
<dbReference type="Proteomes" id="UP000678393">
    <property type="component" value="Unassembled WGS sequence"/>
</dbReference>
<feature type="non-terminal residue" evidence="2">
    <location>
        <position position="1"/>
    </location>
</feature>
<evidence type="ECO:0000313" key="3">
    <source>
        <dbReference type="Proteomes" id="UP000678393"/>
    </source>
</evidence>
<dbReference type="AlphaFoldDB" id="A0A8S3ZIX7"/>
<name>A0A8S3ZIX7_9EUPU</name>
<feature type="region of interest" description="Disordered" evidence="1">
    <location>
        <begin position="26"/>
        <end position="64"/>
    </location>
</feature>
<dbReference type="EMBL" id="CAJHNH020002473">
    <property type="protein sequence ID" value="CAG5126841.1"/>
    <property type="molecule type" value="Genomic_DNA"/>
</dbReference>